<name>S9P2W1_CYSF2</name>
<evidence type="ECO:0000256" key="1">
    <source>
        <dbReference type="SAM" id="MobiDB-lite"/>
    </source>
</evidence>
<reference evidence="2" key="1">
    <citation type="submission" date="2013-05" db="EMBL/GenBank/DDBJ databases">
        <title>Genome assembly of Cystobacter fuscus DSM 2262.</title>
        <authorList>
            <person name="Sharma G."/>
            <person name="Khatri I."/>
            <person name="Kaur C."/>
            <person name="Mayilraj S."/>
            <person name="Subramanian S."/>
        </authorList>
    </citation>
    <scope>NUCLEOTIDE SEQUENCE [LARGE SCALE GENOMIC DNA]</scope>
    <source>
        <strain evidence="2">DSM 2262</strain>
    </source>
</reference>
<dbReference type="EMBL" id="ANAH02000049">
    <property type="protein sequence ID" value="EPX57496.1"/>
    <property type="molecule type" value="Genomic_DNA"/>
</dbReference>
<accession>S9P2W1</accession>
<dbReference type="AlphaFoldDB" id="S9P2W1"/>
<dbReference type="OrthoDB" id="5515951at2"/>
<proteinExistence type="predicted"/>
<evidence type="ECO:0000313" key="3">
    <source>
        <dbReference type="Proteomes" id="UP000011682"/>
    </source>
</evidence>
<gene>
    <name evidence="2" type="ORF">D187_009770</name>
</gene>
<dbReference type="RefSeq" id="WP_002627110.1">
    <property type="nucleotide sequence ID" value="NZ_ANAH02000049.1"/>
</dbReference>
<feature type="compositionally biased region" description="Low complexity" evidence="1">
    <location>
        <begin position="72"/>
        <end position="89"/>
    </location>
</feature>
<protein>
    <submittedName>
        <fullName evidence="2">Wall-associated protein</fullName>
    </submittedName>
</protein>
<sequence>MLSSLLLVVLTQVACTPGEMSAVCSCKQGMVSACVTLAGDDARKAAQVLDEVHELLEQATWMEGKGDESTKQQLQAAAESLSQSLGSSEPPHCKGQNHHLISRPIAKGLEDHPTLKGLYQPRDPRFVSRAKDEQSHCGYQDWHRKVDEEVVAWLKEHPKATPKEFMTRLREIYSRPDMRARFPLGF</sequence>
<evidence type="ECO:0000313" key="2">
    <source>
        <dbReference type="EMBL" id="EPX57496.1"/>
    </source>
</evidence>
<feature type="region of interest" description="Disordered" evidence="1">
    <location>
        <begin position="62"/>
        <end position="97"/>
    </location>
</feature>
<comment type="caution">
    <text evidence="2">The sequence shown here is derived from an EMBL/GenBank/DDBJ whole genome shotgun (WGS) entry which is preliminary data.</text>
</comment>
<organism evidence="2 3">
    <name type="scientific">Cystobacter fuscus (strain ATCC 25194 / DSM 2262 / NBRC 100088 / M29)</name>
    <dbReference type="NCBI Taxonomy" id="1242864"/>
    <lineage>
        <taxon>Bacteria</taxon>
        <taxon>Pseudomonadati</taxon>
        <taxon>Myxococcota</taxon>
        <taxon>Myxococcia</taxon>
        <taxon>Myxococcales</taxon>
        <taxon>Cystobacterineae</taxon>
        <taxon>Archangiaceae</taxon>
        <taxon>Cystobacter</taxon>
    </lineage>
</organism>
<dbReference type="Proteomes" id="UP000011682">
    <property type="component" value="Unassembled WGS sequence"/>
</dbReference>
<keyword evidence="3" id="KW-1185">Reference proteome</keyword>